<evidence type="ECO:0000313" key="4">
    <source>
        <dbReference type="Proteomes" id="UP000325113"/>
    </source>
</evidence>
<comment type="caution">
    <text evidence="1">The sequence shown here is derived from an EMBL/GenBank/DDBJ whole genome shotgun (WGS) entry which is preliminary data.</text>
</comment>
<dbReference type="Proteomes" id="UP000324907">
    <property type="component" value="Unassembled WGS sequence"/>
</dbReference>
<name>A0A5A8CAV5_CAFRO</name>
<evidence type="ECO:0000313" key="2">
    <source>
        <dbReference type="EMBL" id="KAA0161847.1"/>
    </source>
</evidence>
<sequence>MGCLPLPGTSELEAAHCMAELQAWSVEALCEWDGRDDSSLAQLVTELVATMSSSHADFAERVLPGAAAGVKSLSSVAHHVLTVDDGARGSRVVVRSPVAFCTEPEPAVAAGQTRAAVEVTFQAKGAAAAAEGDDGVKVTARIVGPAAMPVTSAIVLPPLLVDDAGGLSGFVAAASKRVLGSWKARREFCKAIATLASGAAAAQEAAGAESVAGPGVLAWDAVDWSRVSVPVRAVEGPGAWVPLPPLLCQFAGQAADPAHGEDQPAVADPGLSADDSREAHYCVQPGAAAGSAARVAAVLTVRLSHAFPAESPAIELRSIAPSDGSARPGVVSDRDAPIGWSPDGVQPSELAIRVTLHAWTKLLPLLAATPA</sequence>
<reference evidence="3 4" key="1">
    <citation type="submission" date="2019-07" db="EMBL/GenBank/DDBJ databases">
        <title>Genomes of Cafeteria roenbergensis.</title>
        <authorList>
            <person name="Fischer M.G."/>
            <person name="Hackl T."/>
            <person name="Roman M."/>
        </authorList>
    </citation>
    <scope>NUCLEOTIDE SEQUENCE [LARGE SCALE GENOMIC DNA]</scope>
    <source>
        <strain evidence="1 4">Cflag</strain>
        <strain evidence="2 3">RCC970-E3</strain>
    </source>
</reference>
<proteinExistence type="predicted"/>
<accession>A0A5A8CAV5</accession>
<dbReference type="EMBL" id="VLTL01000089">
    <property type="protein sequence ID" value="KAA0161847.1"/>
    <property type="molecule type" value="Genomic_DNA"/>
</dbReference>
<evidence type="ECO:0000313" key="1">
    <source>
        <dbReference type="EMBL" id="KAA0150253.1"/>
    </source>
</evidence>
<evidence type="ECO:0000313" key="3">
    <source>
        <dbReference type="Proteomes" id="UP000324907"/>
    </source>
</evidence>
<dbReference type="AlphaFoldDB" id="A0A5A8CAV5"/>
<protein>
    <submittedName>
        <fullName evidence="1">Uncharacterized protein</fullName>
    </submittedName>
</protein>
<dbReference type="Proteomes" id="UP000325113">
    <property type="component" value="Unassembled WGS sequence"/>
</dbReference>
<dbReference type="EMBL" id="VLTM01000126">
    <property type="protein sequence ID" value="KAA0150253.1"/>
    <property type="molecule type" value="Genomic_DNA"/>
</dbReference>
<organism evidence="1 4">
    <name type="scientific">Cafeteria roenbergensis</name>
    <name type="common">Marine flagellate</name>
    <dbReference type="NCBI Taxonomy" id="33653"/>
    <lineage>
        <taxon>Eukaryota</taxon>
        <taxon>Sar</taxon>
        <taxon>Stramenopiles</taxon>
        <taxon>Bigyra</taxon>
        <taxon>Opalozoa</taxon>
        <taxon>Bicosoecida</taxon>
        <taxon>Cafeteriaceae</taxon>
        <taxon>Cafeteria</taxon>
    </lineage>
</organism>
<gene>
    <name evidence="2" type="ORF">FNF28_04912</name>
    <name evidence="1" type="ORF">FNF31_07061</name>
</gene>